<keyword evidence="1" id="KW-1133">Transmembrane helix</keyword>
<dbReference type="eggNOG" id="ENOG5032M1A">
    <property type="taxonomic scope" value="Bacteria"/>
</dbReference>
<keyword evidence="3" id="KW-1185">Reference proteome</keyword>
<accession>T0J367</accession>
<evidence type="ECO:0000256" key="1">
    <source>
        <dbReference type="SAM" id="Phobius"/>
    </source>
</evidence>
<proteinExistence type="predicted"/>
<organism evidence="2 3">
    <name type="scientific">Sphingobium lactosutens DS20</name>
    <dbReference type="NCBI Taxonomy" id="1331060"/>
    <lineage>
        <taxon>Bacteria</taxon>
        <taxon>Pseudomonadati</taxon>
        <taxon>Pseudomonadota</taxon>
        <taxon>Alphaproteobacteria</taxon>
        <taxon>Sphingomonadales</taxon>
        <taxon>Sphingomonadaceae</taxon>
        <taxon>Sphingobium</taxon>
    </lineage>
</organism>
<dbReference type="AlphaFoldDB" id="T0J367"/>
<gene>
    <name evidence="2" type="ORF">RLDS_07845</name>
</gene>
<keyword evidence="1" id="KW-0472">Membrane</keyword>
<sequence>MRDPDKPDLGFLWFSLLLTAIGLLLMLFYG</sequence>
<name>T0J367_9SPHN</name>
<evidence type="ECO:0000313" key="3">
    <source>
        <dbReference type="Proteomes" id="UP000015531"/>
    </source>
</evidence>
<dbReference type="EMBL" id="ATDP01000076">
    <property type="protein sequence ID" value="EQB16384.1"/>
    <property type="molecule type" value="Genomic_DNA"/>
</dbReference>
<protein>
    <submittedName>
        <fullName evidence="2">Uncharacterized protein</fullName>
    </submittedName>
</protein>
<dbReference type="Proteomes" id="UP000015531">
    <property type="component" value="Unassembled WGS sequence"/>
</dbReference>
<comment type="caution">
    <text evidence="2">The sequence shown here is derived from an EMBL/GenBank/DDBJ whole genome shotgun (WGS) entry which is preliminary data.</text>
</comment>
<evidence type="ECO:0000313" key="2">
    <source>
        <dbReference type="EMBL" id="EQB16384.1"/>
    </source>
</evidence>
<feature type="transmembrane region" description="Helical" evidence="1">
    <location>
        <begin position="12"/>
        <end position="29"/>
    </location>
</feature>
<reference evidence="2 3" key="1">
    <citation type="journal article" date="2013" name="Genome Announc.">
        <title>Draft Genome Sequence of Sphingobium lactosutens Strain DS20T, Isolated from a Hexachlorocyclohexane Dumpsite.</title>
        <authorList>
            <person name="Kumar R."/>
            <person name="Dwivedi V."/>
            <person name="Negi V."/>
            <person name="Khurana J.P."/>
            <person name="Lal R."/>
        </authorList>
    </citation>
    <scope>NUCLEOTIDE SEQUENCE [LARGE SCALE GENOMIC DNA]</scope>
    <source>
        <strain evidence="2 3">DS20</strain>
    </source>
</reference>
<keyword evidence="1" id="KW-0812">Transmembrane</keyword>